<evidence type="ECO:0000313" key="25">
    <source>
        <dbReference type="EMBL" id="KAF5814497.1"/>
    </source>
</evidence>
<accession>A0A251UM34</accession>
<dbReference type="InterPro" id="IPR017441">
    <property type="entry name" value="Protein_kinase_ATP_BS"/>
</dbReference>
<evidence type="ECO:0000256" key="19">
    <source>
        <dbReference type="ARBA" id="ARBA00058818"/>
    </source>
</evidence>
<dbReference type="SUPFAM" id="SSF49899">
    <property type="entry name" value="Concanavalin A-like lectins/glucanases"/>
    <property type="match status" value="1"/>
</dbReference>
<evidence type="ECO:0000256" key="7">
    <source>
        <dbReference type="ARBA" id="ARBA00022692"/>
    </source>
</evidence>
<comment type="subcellular location">
    <subcellularLocation>
        <location evidence="1">Cell membrane</location>
        <topology evidence="1">Single-pass type I membrane protein</topology>
    </subcellularLocation>
</comment>
<dbReference type="Gramene" id="mRNA:HanXRQr2_Chr03g0111701">
    <property type="protein sequence ID" value="CDS:HanXRQr2_Chr03g0111701.1"/>
    <property type="gene ID" value="HanXRQr2_Chr03g0111701"/>
</dbReference>
<dbReference type="CDD" id="cd14066">
    <property type="entry name" value="STKc_IRAK"/>
    <property type="match status" value="1"/>
</dbReference>
<evidence type="ECO:0000256" key="16">
    <source>
        <dbReference type="ARBA" id="ARBA00023170"/>
    </source>
</evidence>
<keyword evidence="27" id="KW-1185">Reference proteome</keyword>
<evidence type="ECO:0000256" key="6">
    <source>
        <dbReference type="ARBA" id="ARBA00022679"/>
    </source>
</evidence>
<dbReference type="InterPro" id="IPR000719">
    <property type="entry name" value="Prot_kinase_dom"/>
</dbReference>
<evidence type="ECO:0000256" key="5">
    <source>
        <dbReference type="ARBA" id="ARBA00022527"/>
    </source>
</evidence>
<keyword evidence="16" id="KW-0675">Receptor</keyword>
<evidence type="ECO:0000256" key="4">
    <source>
        <dbReference type="ARBA" id="ARBA00022475"/>
    </source>
</evidence>
<dbReference type="Pfam" id="PF00069">
    <property type="entry name" value="Pkinase"/>
    <property type="match status" value="1"/>
</dbReference>
<keyword evidence="7 23" id="KW-0812">Transmembrane</keyword>
<evidence type="ECO:0000256" key="15">
    <source>
        <dbReference type="ARBA" id="ARBA00023136"/>
    </source>
</evidence>
<evidence type="ECO:0000256" key="13">
    <source>
        <dbReference type="ARBA" id="ARBA00022840"/>
    </source>
</evidence>
<dbReference type="Proteomes" id="UP000215914">
    <property type="component" value="Chromosome 5"/>
</dbReference>
<feature type="compositionally biased region" description="Polar residues" evidence="22">
    <location>
        <begin position="276"/>
        <end position="290"/>
    </location>
</feature>
<evidence type="ECO:0000256" key="10">
    <source>
        <dbReference type="ARBA" id="ARBA00022741"/>
    </source>
</evidence>
<evidence type="ECO:0000256" key="21">
    <source>
        <dbReference type="PROSITE-ProRule" id="PRU10141"/>
    </source>
</evidence>
<sequence length="687" mass="76346">MVNGSNHLPFMAVTTSMFLSLITTILLLTPPYAATLSFQKAGFSPNDGDITYERDAYPSNNAIQLTTNQRDVTALVSIGRATYSEPLHLWDHGSRNLTDFSTRFTFTINSLNSSRYGDGLAFFLAPNGSTVSNNVTNSGTLGLTRNDEVLNSSTDPFVAVEFDVFQNAWDPKGEHVGIDISSMDSVRNVTWRSRIREGKTYEAVIRYDASLYTLSVVVTGFSKTDDTLHQRISYVVDLRDHLPEWVTFGFSGATGNTEVIHSIYTWDFSSNLNIDENTMNPNPDQETVANQGPGARPKPDKSKAGLVTGLVIGCVVLTGLGLALFMLRKNKKEFKTEDDDFVLDNEFEKGVGAKKFSYKELARATGNFAEQEKLGEGGFGGVYKGFIKEMDSYVAVKRVSRESHQGIKEYASEVKTISRLRHRNLVQLVGWCHEKKDLLLVYEFMLNGSLDTHLFDGKSMLKWPVRYQIAKGLASALLYLHAEWEQCVVHRDIKSSNVMLDSHFNAKLGDFGLARFVDHDKGSQTTVLAGTMGYMAPECVMTGQASRETDVYSFGVVALEIACGRKPMDLKAPKKHTRLVEWVWDLYGQGKVLEAADGRLEGDYDEKEMECLMVTGLWCAHPDSSFRPSVRQVINVLNLQSPLPGLPLKMPVPTYFTPSLNVHMSTTVSQSSLTQSSSYGYNTDSSK</sequence>
<evidence type="ECO:0000256" key="14">
    <source>
        <dbReference type="ARBA" id="ARBA00022989"/>
    </source>
</evidence>
<dbReference type="GO" id="GO:0005524">
    <property type="term" value="F:ATP binding"/>
    <property type="evidence" value="ECO:0007669"/>
    <property type="project" value="UniProtKB-UniRule"/>
</dbReference>
<dbReference type="EMBL" id="MNCJ02000318">
    <property type="protein sequence ID" value="KAF5814497.1"/>
    <property type="molecule type" value="Genomic_DNA"/>
</dbReference>
<proteinExistence type="inferred from homology"/>
<comment type="similarity">
    <text evidence="2">In the N-terminal section; belongs to the leguminous lectin family.</text>
</comment>
<evidence type="ECO:0000256" key="17">
    <source>
        <dbReference type="ARBA" id="ARBA00023180"/>
    </source>
</evidence>
<reference evidence="25" key="3">
    <citation type="submission" date="2020-06" db="EMBL/GenBank/DDBJ databases">
        <title>Helianthus annuus Genome sequencing and assembly Release 2.</title>
        <authorList>
            <person name="Gouzy J."/>
            <person name="Langlade N."/>
            <person name="Munos S."/>
        </authorList>
    </citation>
    <scope>NUCLEOTIDE SEQUENCE</scope>
    <source>
        <tissue evidence="25">Leaves</tissue>
    </source>
</reference>
<keyword evidence="6 25" id="KW-0808">Transferase</keyword>
<dbReference type="FunFam" id="3.30.200.20:FF:000168">
    <property type="entry name" value="L-type lectin-domain containing receptor kinase IX.1"/>
    <property type="match status" value="1"/>
</dbReference>
<evidence type="ECO:0000256" key="23">
    <source>
        <dbReference type="SAM" id="Phobius"/>
    </source>
</evidence>
<dbReference type="Gene3D" id="1.10.510.10">
    <property type="entry name" value="Transferase(Phosphotransferase) domain 1"/>
    <property type="match status" value="1"/>
</dbReference>
<protein>
    <submittedName>
        <fullName evidence="26">Putative concanavalin A-like lectin/glucanase domain-containing protein</fullName>
    </submittedName>
</protein>
<dbReference type="InterPro" id="IPR001220">
    <property type="entry name" value="Legume_lectin_dom"/>
</dbReference>
<dbReference type="PROSITE" id="PS00108">
    <property type="entry name" value="PROTEIN_KINASE_ST"/>
    <property type="match status" value="1"/>
</dbReference>
<comment type="function">
    <text evidence="18">Involved in resistance response to the pathogenic oomycetes Phytophthora infestans and Phytophthora capsici.</text>
</comment>
<keyword evidence="11" id="KW-0418">Kinase</keyword>
<dbReference type="GO" id="GO:0002229">
    <property type="term" value="P:defense response to oomycetes"/>
    <property type="evidence" value="ECO:0007669"/>
    <property type="project" value="UniProtKB-ARBA"/>
</dbReference>
<dbReference type="InterPro" id="IPR000985">
    <property type="entry name" value="Lectin_LegA_CS"/>
</dbReference>
<comment type="similarity">
    <text evidence="3">In the C-terminal section; belongs to the protein kinase superfamily. Ser/Thr protein kinase family.</text>
</comment>
<dbReference type="EMBL" id="CM007894">
    <property type="protein sequence ID" value="OTG24395.1"/>
    <property type="molecule type" value="Genomic_DNA"/>
</dbReference>
<dbReference type="OrthoDB" id="4062651at2759"/>
<dbReference type="SMART" id="SM00220">
    <property type="entry name" value="S_TKc"/>
    <property type="match status" value="1"/>
</dbReference>
<organism evidence="26 27">
    <name type="scientific">Helianthus annuus</name>
    <name type="common">Common sunflower</name>
    <dbReference type="NCBI Taxonomy" id="4232"/>
    <lineage>
        <taxon>Eukaryota</taxon>
        <taxon>Viridiplantae</taxon>
        <taxon>Streptophyta</taxon>
        <taxon>Embryophyta</taxon>
        <taxon>Tracheophyta</taxon>
        <taxon>Spermatophyta</taxon>
        <taxon>Magnoliopsida</taxon>
        <taxon>eudicotyledons</taxon>
        <taxon>Gunneridae</taxon>
        <taxon>Pentapetalae</taxon>
        <taxon>asterids</taxon>
        <taxon>campanulids</taxon>
        <taxon>Asterales</taxon>
        <taxon>Asteraceae</taxon>
        <taxon>Asteroideae</taxon>
        <taxon>Heliantheae alliance</taxon>
        <taxon>Heliantheae</taxon>
        <taxon>Helianthus</taxon>
    </lineage>
</organism>
<name>A0A251UM34_HELAN</name>
<keyword evidence="9 26" id="KW-0430">Lectin</keyword>
<dbReference type="Gene3D" id="3.30.200.20">
    <property type="entry name" value="Phosphorylase Kinase, domain 1"/>
    <property type="match status" value="1"/>
</dbReference>
<keyword evidence="13 21" id="KW-0067">ATP-binding</keyword>
<evidence type="ECO:0000259" key="24">
    <source>
        <dbReference type="PROSITE" id="PS50011"/>
    </source>
</evidence>
<evidence type="ECO:0000256" key="2">
    <source>
        <dbReference type="ARBA" id="ARBA00008536"/>
    </source>
</evidence>
<dbReference type="InterPro" id="IPR011009">
    <property type="entry name" value="Kinase-like_dom_sf"/>
</dbReference>
<dbReference type="Gene3D" id="2.60.120.200">
    <property type="match status" value="1"/>
</dbReference>
<dbReference type="OMA" id="TFRNDWD"/>
<evidence type="ECO:0000256" key="12">
    <source>
        <dbReference type="ARBA" id="ARBA00022821"/>
    </source>
</evidence>
<evidence type="ECO:0000256" key="22">
    <source>
        <dbReference type="SAM" id="MobiDB-lite"/>
    </source>
</evidence>
<dbReference type="PANTHER" id="PTHR27007">
    <property type="match status" value="1"/>
</dbReference>
<keyword evidence="10 21" id="KW-0547">Nucleotide-binding</keyword>
<evidence type="ECO:0000256" key="8">
    <source>
        <dbReference type="ARBA" id="ARBA00022729"/>
    </source>
</evidence>
<evidence type="ECO:0000256" key="9">
    <source>
        <dbReference type="ARBA" id="ARBA00022734"/>
    </source>
</evidence>
<dbReference type="AlphaFoldDB" id="A0A251UM34"/>
<dbReference type="InterPro" id="IPR050528">
    <property type="entry name" value="L-type_Lectin-RKs"/>
</dbReference>
<dbReference type="InterPro" id="IPR008271">
    <property type="entry name" value="Ser/Thr_kinase_AS"/>
</dbReference>
<dbReference type="PROSITE" id="PS50011">
    <property type="entry name" value="PROTEIN_KINASE_DOM"/>
    <property type="match status" value="1"/>
</dbReference>
<feature type="region of interest" description="Disordered" evidence="22">
    <location>
        <begin position="276"/>
        <end position="301"/>
    </location>
</feature>
<dbReference type="GO" id="GO:0009626">
    <property type="term" value="P:plant-type hypersensitive response"/>
    <property type="evidence" value="ECO:0007669"/>
    <property type="project" value="UniProtKB-ARBA"/>
</dbReference>
<evidence type="ECO:0000256" key="1">
    <source>
        <dbReference type="ARBA" id="ARBA00004251"/>
    </source>
</evidence>
<dbReference type="SUPFAM" id="SSF56112">
    <property type="entry name" value="Protein kinase-like (PK-like)"/>
    <property type="match status" value="1"/>
</dbReference>
<reference evidence="25 27" key="1">
    <citation type="journal article" date="2017" name="Nature">
        <title>The sunflower genome provides insights into oil metabolism, flowering and Asterid evolution.</title>
        <authorList>
            <person name="Badouin H."/>
            <person name="Gouzy J."/>
            <person name="Grassa C.J."/>
            <person name="Murat F."/>
            <person name="Staton S.E."/>
            <person name="Cottret L."/>
            <person name="Lelandais-Briere C."/>
            <person name="Owens G.L."/>
            <person name="Carrere S."/>
            <person name="Mayjonade B."/>
            <person name="Legrand L."/>
            <person name="Gill N."/>
            <person name="Kane N.C."/>
            <person name="Bowers J.E."/>
            <person name="Hubner S."/>
            <person name="Bellec A."/>
            <person name="Berard A."/>
            <person name="Berges H."/>
            <person name="Blanchet N."/>
            <person name="Boniface M.C."/>
            <person name="Brunel D."/>
            <person name="Catrice O."/>
            <person name="Chaidir N."/>
            <person name="Claudel C."/>
            <person name="Donnadieu C."/>
            <person name="Faraut T."/>
            <person name="Fievet G."/>
            <person name="Helmstetter N."/>
            <person name="King M."/>
            <person name="Knapp S.J."/>
            <person name="Lai Z."/>
            <person name="Le Paslier M.C."/>
            <person name="Lippi Y."/>
            <person name="Lorenzon L."/>
            <person name="Mandel J.R."/>
            <person name="Marage G."/>
            <person name="Marchand G."/>
            <person name="Marquand E."/>
            <person name="Bret-Mestries E."/>
            <person name="Morien E."/>
            <person name="Nambeesan S."/>
            <person name="Nguyen T."/>
            <person name="Pegot-Espagnet P."/>
            <person name="Pouilly N."/>
            <person name="Raftis F."/>
            <person name="Sallet E."/>
            <person name="Schiex T."/>
            <person name="Thomas J."/>
            <person name="Vandecasteele C."/>
            <person name="Vares D."/>
            <person name="Vear F."/>
            <person name="Vautrin S."/>
            <person name="Crespi M."/>
            <person name="Mangin B."/>
            <person name="Burke J.M."/>
            <person name="Salse J."/>
            <person name="Munos S."/>
            <person name="Vincourt P."/>
            <person name="Rieseberg L.H."/>
            <person name="Langlade N.B."/>
        </authorList>
    </citation>
    <scope>NUCLEOTIDE SEQUENCE [LARGE SCALE GENOMIC DNA]</scope>
    <source>
        <strain evidence="27">cv. SF193</strain>
        <tissue evidence="25">Leaves</tissue>
    </source>
</reference>
<dbReference type="GO" id="GO:0030246">
    <property type="term" value="F:carbohydrate binding"/>
    <property type="evidence" value="ECO:0007669"/>
    <property type="project" value="UniProtKB-KW"/>
</dbReference>
<evidence type="ECO:0000256" key="11">
    <source>
        <dbReference type="ARBA" id="ARBA00022777"/>
    </source>
</evidence>
<evidence type="ECO:0000256" key="3">
    <source>
        <dbReference type="ARBA" id="ARBA00010217"/>
    </source>
</evidence>
<keyword evidence="15 23" id="KW-0472">Membrane</keyword>
<keyword evidence="5" id="KW-0723">Serine/threonine-protein kinase</keyword>
<dbReference type="CDD" id="cd06899">
    <property type="entry name" value="lectin_legume_LecRK_Arcelin_ConA"/>
    <property type="match status" value="1"/>
</dbReference>
<dbReference type="InterPro" id="IPR013320">
    <property type="entry name" value="ConA-like_dom_sf"/>
</dbReference>
<keyword evidence="12" id="KW-0611">Plant defense</keyword>
<comment type="function">
    <text evidence="19">Promotes hydrogen peroxide H(2)O(2) production and cell death.</text>
</comment>
<dbReference type="FunFam" id="2.60.120.200:FF:000103">
    <property type="entry name" value="L-type lectin-domain containing receptor kinase IX.1"/>
    <property type="match status" value="1"/>
</dbReference>
<dbReference type="InParanoid" id="A0A251UM34"/>
<keyword evidence="4" id="KW-1003">Cell membrane</keyword>
<dbReference type="PROSITE" id="PS00308">
    <property type="entry name" value="LECTIN_LEGUME_ALPHA"/>
    <property type="match status" value="1"/>
</dbReference>
<reference evidence="26" key="2">
    <citation type="submission" date="2017-02" db="EMBL/GenBank/DDBJ databases">
        <title>Sunflower complete genome.</title>
        <authorList>
            <person name="Langlade N."/>
            <person name="Munos S."/>
        </authorList>
    </citation>
    <scope>NUCLEOTIDE SEQUENCE [LARGE SCALE GENOMIC DNA]</scope>
    <source>
        <tissue evidence="26">Leaves</tissue>
    </source>
</reference>
<comment type="subunit">
    <text evidence="20">Interacts with ABCG40.</text>
</comment>
<dbReference type="FunFam" id="1.10.510.10:FF:000240">
    <property type="entry name" value="Lectin-domain containing receptor kinase A4.3"/>
    <property type="match status" value="1"/>
</dbReference>
<dbReference type="GO" id="GO:0005886">
    <property type="term" value="C:plasma membrane"/>
    <property type="evidence" value="ECO:0000318"/>
    <property type="project" value="GO_Central"/>
</dbReference>
<feature type="binding site" evidence="21">
    <location>
        <position position="397"/>
    </location>
    <ligand>
        <name>ATP</name>
        <dbReference type="ChEBI" id="CHEBI:30616"/>
    </ligand>
</feature>
<keyword evidence="14 23" id="KW-1133">Transmembrane helix</keyword>
<feature type="domain" description="Protein kinase" evidence="24">
    <location>
        <begin position="368"/>
        <end position="646"/>
    </location>
</feature>
<evidence type="ECO:0000256" key="18">
    <source>
        <dbReference type="ARBA" id="ARBA00058054"/>
    </source>
</evidence>
<evidence type="ECO:0000313" key="27">
    <source>
        <dbReference type="Proteomes" id="UP000215914"/>
    </source>
</evidence>
<dbReference type="PROSITE" id="PS00107">
    <property type="entry name" value="PROTEIN_KINASE_ATP"/>
    <property type="match status" value="1"/>
</dbReference>
<evidence type="ECO:0000256" key="20">
    <source>
        <dbReference type="ARBA" id="ARBA00063357"/>
    </source>
</evidence>
<evidence type="ECO:0000313" key="26">
    <source>
        <dbReference type="EMBL" id="OTG24395.1"/>
    </source>
</evidence>
<keyword evidence="17" id="KW-0325">Glycoprotein</keyword>
<dbReference type="GO" id="GO:0004674">
    <property type="term" value="F:protein serine/threonine kinase activity"/>
    <property type="evidence" value="ECO:0007669"/>
    <property type="project" value="UniProtKB-KW"/>
</dbReference>
<feature type="transmembrane region" description="Helical" evidence="23">
    <location>
        <begin position="306"/>
        <end position="327"/>
    </location>
</feature>
<keyword evidence="8" id="KW-0732">Signal</keyword>
<dbReference type="Pfam" id="PF00139">
    <property type="entry name" value="Lectin_legB"/>
    <property type="match status" value="1"/>
</dbReference>
<gene>
    <name evidence="26" type="ORF">HannXRQ_Chr05g0136231</name>
    <name evidence="25" type="ORF">HanXRQr2_Chr03g0111701</name>
</gene>